<protein>
    <recommendedName>
        <fullName evidence="3">B box-type domain-containing protein</fullName>
    </recommendedName>
</protein>
<dbReference type="SMART" id="SM00336">
    <property type="entry name" value="BBOX"/>
    <property type="match status" value="2"/>
</dbReference>
<dbReference type="InterPro" id="IPR047153">
    <property type="entry name" value="TRIM45/56/19-like"/>
</dbReference>
<dbReference type="Gene3D" id="2.120.10.30">
    <property type="entry name" value="TolB, C-terminal domain"/>
    <property type="match status" value="1"/>
</dbReference>
<evidence type="ECO:0000313" key="5">
    <source>
        <dbReference type="Proteomes" id="UP000596742"/>
    </source>
</evidence>
<dbReference type="PANTHER" id="PTHR25462:SF296">
    <property type="entry name" value="MEIOTIC P26, ISOFORM F"/>
    <property type="match status" value="1"/>
</dbReference>
<evidence type="ECO:0000259" key="3">
    <source>
        <dbReference type="PROSITE" id="PS50119"/>
    </source>
</evidence>
<dbReference type="AlphaFoldDB" id="A0A8B6CPF2"/>
<reference evidence="4" key="1">
    <citation type="submission" date="2018-11" db="EMBL/GenBank/DDBJ databases">
        <authorList>
            <person name="Alioto T."/>
            <person name="Alioto T."/>
        </authorList>
    </citation>
    <scope>NUCLEOTIDE SEQUENCE</scope>
</reference>
<organism evidence="4 5">
    <name type="scientific">Mytilus galloprovincialis</name>
    <name type="common">Mediterranean mussel</name>
    <dbReference type="NCBI Taxonomy" id="29158"/>
    <lineage>
        <taxon>Eukaryota</taxon>
        <taxon>Metazoa</taxon>
        <taxon>Spiralia</taxon>
        <taxon>Lophotrochozoa</taxon>
        <taxon>Mollusca</taxon>
        <taxon>Bivalvia</taxon>
        <taxon>Autobranchia</taxon>
        <taxon>Pteriomorphia</taxon>
        <taxon>Mytilida</taxon>
        <taxon>Mytiloidea</taxon>
        <taxon>Mytilidae</taxon>
        <taxon>Mytilinae</taxon>
        <taxon>Mytilus</taxon>
    </lineage>
</organism>
<feature type="domain" description="B box-type" evidence="3">
    <location>
        <begin position="11"/>
        <end position="57"/>
    </location>
</feature>
<dbReference type="Proteomes" id="UP000596742">
    <property type="component" value="Unassembled WGS sequence"/>
</dbReference>
<feature type="domain" description="B box-type" evidence="3">
    <location>
        <begin position="77"/>
        <end position="113"/>
    </location>
</feature>
<dbReference type="SUPFAM" id="SSF57845">
    <property type="entry name" value="B-box zinc-binding domain"/>
    <property type="match status" value="1"/>
</dbReference>
<dbReference type="OrthoDB" id="264520at2759"/>
<dbReference type="InterPro" id="IPR011042">
    <property type="entry name" value="6-blade_b-propeller_TolB-like"/>
</dbReference>
<proteinExistence type="predicted"/>
<name>A0A8B6CPF2_MYTGA</name>
<dbReference type="PROSITE" id="PS50119">
    <property type="entry name" value="ZF_BBOX"/>
    <property type="match status" value="2"/>
</dbReference>
<keyword evidence="1" id="KW-0863">Zinc-finger</keyword>
<dbReference type="InterPro" id="IPR000315">
    <property type="entry name" value="Znf_B-box"/>
</dbReference>
<dbReference type="GO" id="GO:0008270">
    <property type="term" value="F:zinc ion binding"/>
    <property type="evidence" value="ECO:0007669"/>
    <property type="project" value="UniProtKB-KW"/>
</dbReference>
<sequence length="568" mass="65209">MAFSKSLPKGQIPVGCQLCESGNKIEWKCTDCNLLMCDRCKEKVHLRIANDHNIVNIKEMREHEDTWDSFVFSDFKCQDHPNKFCSLFCRTCNKVICLKCVVKVHNGHNFVDEEEFADKKEKLKDGQKKILMDLSKLSSEKETRNSHEDNEDHKHKNLRQNILDQEKKLHSAVGQYADNLVQDVERHCRIMKQDEDTKIDKKIKKIHAKNEALESIITTRDFKQFFEEFDELSVSLNEDMSQNSIYSFPNFVPGKFTLLNFGTLEESRRFRKHHSIAELKVTNQWTTELKDVHFIVECNDSTLWIADFTNYVMQHVKLEKDKVKILSVFDNPIFGIVDISDNILVSTGLESNLKLINGKTHKVTDSVYDISPFIPGDVFVNKDQKVFVTGTFPWSASPPTGRVLSCIVTVMDQTGKHLIQYEKDSNNKPLFTYPFRVASTRNGNVFVVDSLDKDFRGRVVVVDPAGNIKGIYTGHPEVNTEHKPFTPSDLFATPSDYILVVDWKIHVVHILNNEGEFVSYYCLNDIGIRYPTNLALSTSGRLYIGAGLGEKSQHNFRAKIYEVEYSGI</sequence>
<dbReference type="EMBL" id="UYJE01002065">
    <property type="protein sequence ID" value="VDI07476.1"/>
    <property type="molecule type" value="Genomic_DNA"/>
</dbReference>
<dbReference type="PANTHER" id="PTHR25462">
    <property type="entry name" value="BONUS, ISOFORM C-RELATED"/>
    <property type="match status" value="1"/>
</dbReference>
<feature type="region of interest" description="Disordered" evidence="2">
    <location>
        <begin position="137"/>
        <end position="157"/>
    </location>
</feature>
<comment type="caution">
    <text evidence="4">The sequence shown here is derived from an EMBL/GenBank/DDBJ whole genome shotgun (WGS) entry which is preliminary data.</text>
</comment>
<dbReference type="Gene3D" id="3.30.160.60">
    <property type="entry name" value="Classic Zinc Finger"/>
    <property type="match status" value="1"/>
</dbReference>
<evidence type="ECO:0000256" key="2">
    <source>
        <dbReference type="SAM" id="MobiDB-lite"/>
    </source>
</evidence>
<feature type="compositionally biased region" description="Basic and acidic residues" evidence="2">
    <location>
        <begin position="138"/>
        <end position="154"/>
    </location>
</feature>
<keyword evidence="1" id="KW-0479">Metal-binding</keyword>
<evidence type="ECO:0000313" key="4">
    <source>
        <dbReference type="EMBL" id="VDI07476.1"/>
    </source>
</evidence>
<keyword evidence="5" id="KW-1185">Reference proteome</keyword>
<dbReference type="SUPFAM" id="SSF101898">
    <property type="entry name" value="NHL repeat"/>
    <property type="match status" value="1"/>
</dbReference>
<keyword evidence="1" id="KW-0862">Zinc</keyword>
<evidence type="ECO:0000256" key="1">
    <source>
        <dbReference type="PROSITE-ProRule" id="PRU00024"/>
    </source>
</evidence>
<dbReference type="Pfam" id="PF00643">
    <property type="entry name" value="zf-B_box"/>
    <property type="match status" value="1"/>
</dbReference>
<gene>
    <name evidence="4" type="ORF">MGAL_10B062441</name>
</gene>
<accession>A0A8B6CPF2</accession>